<evidence type="ECO:0000313" key="2">
    <source>
        <dbReference type="EMBL" id="GFR79844.1"/>
    </source>
</evidence>
<dbReference type="InterPro" id="IPR051274">
    <property type="entry name" value="3-5_Exoribonuclease"/>
</dbReference>
<dbReference type="PANTHER" id="PTHR23044:SF61">
    <property type="entry name" value="3'-5' EXORIBONUCLEASE 1-RELATED"/>
    <property type="match status" value="1"/>
</dbReference>
<accession>A0AAV4G2V9</accession>
<dbReference type="AlphaFoldDB" id="A0AAV4G2V9"/>
<dbReference type="InterPro" id="IPR036397">
    <property type="entry name" value="RNaseH_sf"/>
</dbReference>
<sequence length="211" mass="24506">MSYQKTPDRLWTGVRFLLRCMVVDVQQHFVKPQPNELAETVLTEDCKTETGLDEELVKQAPPLDHALEEFDRFLSAKGVHPDHGGRSFCLLTDGQTHLRQCVLHECCKKNISLPSYFYRFYDLRKEFKKFYKTDTVSGIKFMTDCILCLMLSISIKAKLVIILAMVVALWIVKADEDIGHGHIEDDRHLVFKMITMVAVMPVKRLWRQSRM</sequence>
<feature type="transmembrane region" description="Helical" evidence="1">
    <location>
        <begin position="146"/>
        <end position="169"/>
    </location>
</feature>
<dbReference type="Proteomes" id="UP000762676">
    <property type="component" value="Unassembled WGS sequence"/>
</dbReference>
<comment type="caution">
    <text evidence="2">The sequence shown here is derived from an EMBL/GenBank/DDBJ whole genome shotgun (WGS) entry which is preliminary data.</text>
</comment>
<evidence type="ECO:0000313" key="3">
    <source>
        <dbReference type="Proteomes" id="UP000762676"/>
    </source>
</evidence>
<reference evidence="2 3" key="1">
    <citation type="journal article" date="2021" name="Elife">
        <title>Chloroplast acquisition without the gene transfer in kleptoplastic sea slugs, Plakobranchus ocellatus.</title>
        <authorList>
            <person name="Maeda T."/>
            <person name="Takahashi S."/>
            <person name="Yoshida T."/>
            <person name="Shimamura S."/>
            <person name="Takaki Y."/>
            <person name="Nagai Y."/>
            <person name="Toyoda A."/>
            <person name="Suzuki Y."/>
            <person name="Arimoto A."/>
            <person name="Ishii H."/>
            <person name="Satoh N."/>
            <person name="Nishiyama T."/>
            <person name="Hasebe M."/>
            <person name="Maruyama T."/>
            <person name="Minagawa J."/>
            <person name="Obokata J."/>
            <person name="Shigenobu S."/>
        </authorList>
    </citation>
    <scope>NUCLEOTIDE SEQUENCE [LARGE SCALE GENOMIC DNA]</scope>
</reference>
<keyword evidence="1" id="KW-1133">Transmembrane helix</keyword>
<dbReference type="InterPro" id="IPR012337">
    <property type="entry name" value="RNaseH-like_sf"/>
</dbReference>
<protein>
    <submittedName>
        <fullName evidence="2">Epithelial splicing regulatory protein 2</fullName>
    </submittedName>
</protein>
<dbReference type="PANTHER" id="PTHR23044">
    <property type="entry name" value="3'-5' EXONUCLEASE ERI1-RELATED"/>
    <property type="match status" value="1"/>
</dbReference>
<feature type="transmembrane region" description="Helical" evidence="1">
    <location>
        <begin position="189"/>
        <end position="206"/>
    </location>
</feature>
<gene>
    <name evidence="2" type="ORF">ElyMa_005885800</name>
</gene>
<keyword evidence="1" id="KW-0472">Membrane</keyword>
<dbReference type="Gene3D" id="3.30.420.10">
    <property type="entry name" value="Ribonuclease H-like superfamily/Ribonuclease H"/>
    <property type="match status" value="1"/>
</dbReference>
<dbReference type="GO" id="GO:0003676">
    <property type="term" value="F:nucleic acid binding"/>
    <property type="evidence" value="ECO:0007669"/>
    <property type="project" value="InterPro"/>
</dbReference>
<organism evidence="2 3">
    <name type="scientific">Elysia marginata</name>
    <dbReference type="NCBI Taxonomy" id="1093978"/>
    <lineage>
        <taxon>Eukaryota</taxon>
        <taxon>Metazoa</taxon>
        <taxon>Spiralia</taxon>
        <taxon>Lophotrochozoa</taxon>
        <taxon>Mollusca</taxon>
        <taxon>Gastropoda</taxon>
        <taxon>Heterobranchia</taxon>
        <taxon>Euthyneura</taxon>
        <taxon>Panpulmonata</taxon>
        <taxon>Sacoglossa</taxon>
        <taxon>Placobranchoidea</taxon>
        <taxon>Plakobranchidae</taxon>
        <taxon>Elysia</taxon>
    </lineage>
</organism>
<dbReference type="SUPFAM" id="SSF53098">
    <property type="entry name" value="Ribonuclease H-like"/>
    <property type="match status" value="1"/>
</dbReference>
<evidence type="ECO:0000256" key="1">
    <source>
        <dbReference type="SAM" id="Phobius"/>
    </source>
</evidence>
<proteinExistence type="predicted"/>
<keyword evidence="1" id="KW-0812">Transmembrane</keyword>
<dbReference type="EMBL" id="BMAT01011818">
    <property type="protein sequence ID" value="GFR79844.1"/>
    <property type="molecule type" value="Genomic_DNA"/>
</dbReference>
<keyword evidence="3" id="KW-1185">Reference proteome</keyword>
<name>A0AAV4G2V9_9GAST</name>